<sequence>MRQPITALMRTPAEVHDLALSWARADLPFFAAGACHVLAFAFLERYPQAGFRPRFIRPAPGFRGAHVYVTDGQLAFDAQGFVPEAELLRLHMLALRSMQPGWQGEVQEISVPLAEFCAGQQHRPPWAYPGDVWARAQQYLNLFPDPATVAGDSQTPPDRLA</sequence>
<evidence type="ECO:0000313" key="1">
    <source>
        <dbReference type="EMBL" id="GGN35684.1"/>
    </source>
</evidence>
<proteinExistence type="predicted"/>
<organism evidence="1 2">
    <name type="scientific">Deinococcus daejeonensis</name>
    <dbReference type="NCBI Taxonomy" id="1007098"/>
    <lineage>
        <taxon>Bacteria</taxon>
        <taxon>Thermotogati</taxon>
        <taxon>Deinococcota</taxon>
        <taxon>Deinococci</taxon>
        <taxon>Deinococcales</taxon>
        <taxon>Deinococcaceae</taxon>
        <taxon>Deinococcus</taxon>
    </lineage>
</organism>
<dbReference type="Proteomes" id="UP000645517">
    <property type="component" value="Unassembled WGS sequence"/>
</dbReference>
<dbReference type="EMBL" id="BMOR01000005">
    <property type="protein sequence ID" value="GGN35684.1"/>
    <property type="molecule type" value="Genomic_DNA"/>
</dbReference>
<dbReference type="RefSeq" id="WP_189055707.1">
    <property type="nucleotide sequence ID" value="NZ_BMOR01000005.1"/>
</dbReference>
<gene>
    <name evidence="1" type="ORF">GCM10010842_15700</name>
</gene>
<name>A0ABQ2J2H4_9DEIO</name>
<evidence type="ECO:0000313" key="2">
    <source>
        <dbReference type="Proteomes" id="UP000645517"/>
    </source>
</evidence>
<comment type="caution">
    <text evidence="1">The sequence shown here is derived from an EMBL/GenBank/DDBJ whole genome shotgun (WGS) entry which is preliminary data.</text>
</comment>
<protein>
    <submittedName>
        <fullName evidence="1">Uncharacterized protein</fullName>
    </submittedName>
</protein>
<accession>A0ABQ2J2H4</accession>
<reference evidence="2" key="1">
    <citation type="journal article" date="2019" name="Int. J. Syst. Evol. Microbiol.">
        <title>The Global Catalogue of Microorganisms (GCM) 10K type strain sequencing project: providing services to taxonomists for standard genome sequencing and annotation.</title>
        <authorList>
            <consortium name="The Broad Institute Genomics Platform"/>
            <consortium name="The Broad Institute Genome Sequencing Center for Infectious Disease"/>
            <person name="Wu L."/>
            <person name="Ma J."/>
        </authorList>
    </citation>
    <scope>NUCLEOTIDE SEQUENCE [LARGE SCALE GENOMIC DNA]</scope>
    <source>
        <strain evidence="2">JCM 16918</strain>
    </source>
</reference>
<keyword evidence="2" id="KW-1185">Reference proteome</keyword>